<sequence>MVFSNLQMYQRSNNFIWTDEYISKNMLTAHLDLNSNGASRNINTIKKTIKWIESKLAKEAKILDLGCGPGLYASLLSKKGYLVTGIDISQRSISYAKKKAIEENLQINYFRKDYINDDIGTGYDAVICIYCDFGALIPDEQKVLLKKIYNSLKDGGVFIFDVFQQGLCENKQEKRDWHYSDGGNFWSNNPHLLLEEVKHFSEQRVWGTRTIIIEENKKPREYITWDHYYSKSKIQELLNKNKFKIISVSTDLIAKNEFASNDVIFVEAKK</sequence>
<dbReference type="AlphaFoldDB" id="A0A8A7KBH4"/>
<dbReference type="RefSeq" id="WP_230869072.1">
    <property type="nucleotide sequence ID" value="NZ_CP046640.1"/>
</dbReference>
<dbReference type="Pfam" id="PF13649">
    <property type="entry name" value="Methyltransf_25"/>
    <property type="match status" value="1"/>
</dbReference>
<dbReference type="PANTHER" id="PTHR43861">
    <property type="entry name" value="TRANS-ACONITATE 2-METHYLTRANSFERASE-RELATED"/>
    <property type="match status" value="1"/>
</dbReference>
<dbReference type="GO" id="GO:0032259">
    <property type="term" value="P:methylation"/>
    <property type="evidence" value="ECO:0007669"/>
    <property type="project" value="UniProtKB-KW"/>
</dbReference>
<protein>
    <submittedName>
        <fullName evidence="3">Methyltransferase domain-containing protein</fullName>
    </submittedName>
</protein>
<dbReference type="CDD" id="cd02440">
    <property type="entry name" value="AdoMet_MTases"/>
    <property type="match status" value="1"/>
</dbReference>
<organism evidence="3 4">
    <name type="scientific">Iocasia fonsfrigidae</name>
    <dbReference type="NCBI Taxonomy" id="2682810"/>
    <lineage>
        <taxon>Bacteria</taxon>
        <taxon>Bacillati</taxon>
        <taxon>Bacillota</taxon>
        <taxon>Clostridia</taxon>
        <taxon>Halanaerobiales</taxon>
        <taxon>Halanaerobiaceae</taxon>
        <taxon>Iocasia</taxon>
    </lineage>
</organism>
<dbReference type="EMBL" id="CP046640">
    <property type="protein sequence ID" value="QTL97445.1"/>
    <property type="molecule type" value="Genomic_DNA"/>
</dbReference>
<evidence type="ECO:0000256" key="1">
    <source>
        <dbReference type="ARBA" id="ARBA00022679"/>
    </source>
</evidence>
<feature type="domain" description="Methyltransferase" evidence="2">
    <location>
        <begin position="62"/>
        <end position="156"/>
    </location>
</feature>
<dbReference type="GO" id="GO:0008168">
    <property type="term" value="F:methyltransferase activity"/>
    <property type="evidence" value="ECO:0007669"/>
    <property type="project" value="UniProtKB-KW"/>
</dbReference>
<reference evidence="3" key="1">
    <citation type="submission" date="2019-12" db="EMBL/GenBank/DDBJ databases">
        <authorList>
            <person name="zhang j."/>
            <person name="sun C.M."/>
        </authorList>
    </citation>
    <scope>NUCLEOTIDE SEQUENCE</scope>
    <source>
        <strain evidence="3">NS-1</strain>
    </source>
</reference>
<dbReference type="InterPro" id="IPR029063">
    <property type="entry name" value="SAM-dependent_MTases_sf"/>
</dbReference>
<keyword evidence="4" id="KW-1185">Reference proteome</keyword>
<keyword evidence="1" id="KW-0808">Transferase</keyword>
<proteinExistence type="predicted"/>
<dbReference type="InterPro" id="IPR041698">
    <property type="entry name" value="Methyltransf_25"/>
</dbReference>
<evidence type="ECO:0000313" key="3">
    <source>
        <dbReference type="EMBL" id="QTL97445.1"/>
    </source>
</evidence>
<accession>A0A8A7KBH4</accession>
<evidence type="ECO:0000259" key="2">
    <source>
        <dbReference type="Pfam" id="PF13649"/>
    </source>
</evidence>
<gene>
    <name evidence="3" type="ORF">GM661_05330</name>
</gene>
<dbReference type="Proteomes" id="UP000665020">
    <property type="component" value="Chromosome"/>
</dbReference>
<dbReference type="Gene3D" id="2.20.25.110">
    <property type="entry name" value="S-adenosyl-L-methionine-dependent methyltransferases"/>
    <property type="match status" value="1"/>
</dbReference>
<name>A0A8A7KBH4_9FIRM</name>
<dbReference type="SUPFAM" id="SSF53335">
    <property type="entry name" value="S-adenosyl-L-methionine-dependent methyltransferases"/>
    <property type="match status" value="1"/>
</dbReference>
<keyword evidence="3" id="KW-0489">Methyltransferase</keyword>
<dbReference type="Gene3D" id="3.40.50.150">
    <property type="entry name" value="Vaccinia Virus protein VP39"/>
    <property type="match status" value="1"/>
</dbReference>
<evidence type="ECO:0000313" key="4">
    <source>
        <dbReference type="Proteomes" id="UP000665020"/>
    </source>
</evidence>
<dbReference type="KEGG" id="ifn:GM661_05330"/>